<organism evidence="1">
    <name type="scientific">marine sediment metagenome</name>
    <dbReference type="NCBI Taxonomy" id="412755"/>
    <lineage>
        <taxon>unclassified sequences</taxon>
        <taxon>metagenomes</taxon>
        <taxon>ecological metagenomes</taxon>
    </lineage>
</organism>
<sequence>MSIETPRVLIFSVVFLLLITVWEGHSQSEDSLTSPVMTLEAFREARALGDQAESLPEKAKHWRLALSWQVKHVEWLHLARKFAG</sequence>
<name>X1P0S1_9ZZZZ</name>
<gene>
    <name evidence="1" type="ORF">S06H3_37560</name>
</gene>
<comment type="caution">
    <text evidence="1">The sequence shown here is derived from an EMBL/GenBank/DDBJ whole genome shotgun (WGS) entry which is preliminary data.</text>
</comment>
<feature type="non-terminal residue" evidence="1">
    <location>
        <position position="84"/>
    </location>
</feature>
<dbReference type="EMBL" id="BARV01022829">
    <property type="protein sequence ID" value="GAI24494.1"/>
    <property type="molecule type" value="Genomic_DNA"/>
</dbReference>
<protein>
    <submittedName>
        <fullName evidence="1">Uncharacterized protein</fullName>
    </submittedName>
</protein>
<accession>X1P0S1</accession>
<proteinExistence type="predicted"/>
<dbReference type="AlphaFoldDB" id="X1P0S1"/>
<reference evidence="1" key="1">
    <citation type="journal article" date="2014" name="Front. Microbiol.">
        <title>High frequency of phylogenetically diverse reductive dehalogenase-homologous genes in deep subseafloor sedimentary metagenomes.</title>
        <authorList>
            <person name="Kawai M."/>
            <person name="Futagami T."/>
            <person name="Toyoda A."/>
            <person name="Takaki Y."/>
            <person name="Nishi S."/>
            <person name="Hori S."/>
            <person name="Arai W."/>
            <person name="Tsubouchi T."/>
            <person name="Morono Y."/>
            <person name="Uchiyama I."/>
            <person name="Ito T."/>
            <person name="Fujiyama A."/>
            <person name="Inagaki F."/>
            <person name="Takami H."/>
        </authorList>
    </citation>
    <scope>NUCLEOTIDE SEQUENCE</scope>
    <source>
        <strain evidence="1">Expedition CK06-06</strain>
    </source>
</reference>
<evidence type="ECO:0000313" key="1">
    <source>
        <dbReference type="EMBL" id="GAI24494.1"/>
    </source>
</evidence>